<feature type="compositionally biased region" description="Low complexity" evidence="6">
    <location>
        <begin position="1"/>
        <end position="17"/>
    </location>
</feature>
<gene>
    <name evidence="9" type="ORF">E1B28_011767</name>
</gene>
<reference evidence="9" key="1">
    <citation type="journal article" date="2021" name="Genome Biol. Evol.">
        <title>The assembled and annotated genome of the fairy-ring fungus Marasmius oreades.</title>
        <authorList>
            <person name="Hiltunen M."/>
            <person name="Ament-Velasquez S.L."/>
            <person name="Johannesson H."/>
        </authorList>
    </citation>
    <scope>NUCLEOTIDE SEQUENCE</scope>
    <source>
        <strain evidence="9">03SP1</strain>
    </source>
</reference>
<proteinExistence type="predicted"/>
<comment type="caution">
    <text evidence="9">The sequence shown here is derived from an EMBL/GenBank/DDBJ whole genome shotgun (WGS) entry which is preliminary data.</text>
</comment>
<dbReference type="RefSeq" id="XP_043006628.1">
    <property type="nucleotide sequence ID" value="XM_043156816.1"/>
</dbReference>
<feature type="transmembrane region" description="Helical" evidence="7">
    <location>
        <begin position="208"/>
        <end position="230"/>
    </location>
</feature>
<dbReference type="Pfam" id="PF07690">
    <property type="entry name" value="MFS_1"/>
    <property type="match status" value="1"/>
</dbReference>
<dbReference type="InterPro" id="IPR020846">
    <property type="entry name" value="MFS_dom"/>
</dbReference>
<feature type="transmembrane region" description="Helical" evidence="7">
    <location>
        <begin position="395"/>
        <end position="423"/>
    </location>
</feature>
<sequence>MSMSNDNESSISSSPEASPSPPPSVAVTPLPKLQILFALLIQGVEPITAGVIYPFIPELIERTGVTGGDETKIGYYAGIIESLFFLSESLVVAIWGRASDSYGRKPVLLLGPLGLAFAMLGFGLSKTFWPLVVFRCAQGMFNGNIGVSKTVLAELTDETNRVDAFALISVAWTSGATLGPAIGGMFANPATRWPDVFGNLWLFIDYPYFLPLAIAGLLSLVAFVLALLGLKETHPHFKTKRDRDRKSGENRALLAENNTENGYGTVSTESVATRPEDGLPQRPSYRSLLTPELKIAFTCQGFLALSDISHVVLIPLIYSASTKLGGLGFAPSRIGTILGVFMVCNALNSVTLGKRLVKKFGARTMFIVAYASFLGDFLGLMILRVMVRRAGRVTTAVWVVVVLQQAMALLVSTAYTPLAIIYVENAPAGTLGTVNGLAQMIASGTRAVGPAFASSLFALSLQSGLLDGYFVYVVLMGVTLLGLWFAFRLPHAK</sequence>
<dbReference type="Proteomes" id="UP001049176">
    <property type="component" value="Chromosome 7"/>
</dbReference>
<evidence type="ECO:0000256" key="5">
    <source>
        <dbReference type="ARBA" id="ARBA00023136"/>
    </source>
</evidence>
<keyword evidence="5 7" id="KW-0472">Membrane</keyword>
<protein>
    <recommendedName>
        <fullName evidence="8">Major facilitator superfamily (MFS) profile domain-containing protein</fullName>
    </recommendedName>
</protein>
<dbReference type="InterPro" id="IPR036259">
    <property type="entry name" value="MFS_trans_sf"/>
</dbReference>
<comment type="subcellular location">
    <subcellularLocation>
        <location evidence="1">Membrane</location>
        <topology evidence="1">Multi-pass membrane protein</topology>
    </subcellularLocation>
</comment>
<feature type="transmembrane region" description="Helical" evidence="7">
    <location>
        <begin position="76"/>
        <end position="95"/>
    </location>
</feature>
<dbReference type="KEGG" id="more:E1B28_011767"/>
<evidence type="ECO:0000259" key="8">
    <source>
        <dbReference type="PROSITE" id="PS50850"/>
    </source>
</evidence>
<dbReference type="SUPFAM" id="SSF103473">
    <property type="entry name" value="MFS general substrate transporter"/>
    <property type="match status" value="1"/>
</dbReference>
<dbReference type="InterPro" id="IPR011701">
    <property type="entry name" value="MFS"/>
</dbReference>
<accession>A0A9P7RVE3</accession>
<dbReference type="EMBL" id="CM032187">
    <property type="protein sequence ID" value="KAG7090158.1"/>
    <property type="molecule type" value="Genomic_DNA"/>
</dbReference>
<feature type="transmembrane region" description="Helical" evidence="7">
    <location>
        <begin position="469"/>
        <end position="487"/>
    </location>
</feature>
<organism evidence="9 10">
    <name type="scientific">Marasmius oreades</name>
    <name type="common">fairy-ring Marasmius</name>
    <dbReference type="NCBI Taxonomy" id="181124"/>
    <lineage>
        <taxon>Eukaryota</taxon>
        <taxon>Fungi</taxon>
        <taxon>Dikarya</taxon>
        <taxon>Basidiomycota</taxon>
        <taxon>Agaricomycotina</taxon>
        <taxon>Agaricomycetes</taxon>
        <taxon>Agaricomycetidae</taxon>
        <taxon>Agaricales</taxon>
        <taxon>Marasmiineae</taxon>
        <taxon>Marasmiaceae</taxon>
        <taxon>Marasmius</taxon>
    </lineage>
</organism>
<name>A0A9P7RVE3_9AGAR</name>
<feature type="transmembrane region" description="Helical" evidence="7">
    <location>
        <begin position="330"/>
        <end position="348"/>
    </location>
</feature>
<dbReference type="PROSITE" id="PS50850">
    <property type="entry name" value="MFS"/>
    <property type="match status" value="1"/>
</dbReference>
<feature type="transmembrane region" description="Helical" evidence="7">
    <location>
        <begin position="107"/>
        <end position="125"/>
    </location>
</feature>
<evidence type="ECO:0000256" key="3">
    <source>
        <dbReference type="ARBA" id="ARBA00022692"/>
    </source>
</evidence>
<dbReference type="PANTHER" id="PTHR23504">
    <property type="entry name" value="MAJOR FACILITATOR SUPERFAMILY DOMAIN-CONTAINING PROTEIN 10"/>
    <property type="match status" value="1"/>
</dbReference>
<evidence type="ECO:0000313" key="9">
    <source>
        <dbReference type="EMBL" id="KAG7090158.1"/>
    </source>
</evidence>
<feature type="domain" description="Major facilitator superfamily (MFS) profile" evidence="8">
    <location>
        <begin position="34"/>
        <end position="493"/>
    </location>
</feature>
<keyword evidence="4 7" id="KW-1133">Transmembrane helix</keyword>
<dbReference type="OrthoDB" id="419616at2759"/>
<feature type="transmembrane region" description="Helical" evidence="7">
    <location>
        <begin position="360"/>
        <end position="383"/>
    </location>
</feature>
<dbReference type="PRINTS" id="PR01035">
    <property type="entry name" value="TCRTETA"/>
</dbReference>
<evidence type="ECO:0000256" key="2">
    <source>
        <dbReference type="ARBA" id="ARBA00022448"/>
    </source>
</evidence>
<keyword evidence="2" id="KW-0813">Transport</keyword>
<dbReference type="InterPro" id="IPR001958">
    <property type="entry name" value="Tet-R_TetA/multi-R_MdtG-like"/>
</dbReference>
<keyword evidence="10" id="KW-1185">Reference proteome</keyword>
<evidence type="ECO:0000256" key="6">
    <source>
        <dbReference type="SAM" id="MobiDB-lite"/>
    </source>
</evidence>
<evidence type="ECO:0000256" key="1">
    <source>
        <dbReference type="ARBA" id="ARBA00004141"/>
    </source>
</evidence>
<keyword evidence="3 7" id="KW-0812">Transmembrane</keyword>
<dbReference type="PANTHER" id="PTHR23504:SF15">
    <property type="entry name" value="MAJOR FACILITATOR SUPERFAMILY (MFS) PROFILE DOMAIN-CONTAINING PROTEIN"/>
    <property type="match status" value="1"/>
</dbReference>
<dbReference type="GeneID" id="66080842"/>
<dbReference type="AlphaFoldDB" id="A0A9P7RVE3"/>
<dbReference type="Gene3D" id="1.20.1250.20">
    <property type="entry name" value="MFS general substrate transporter like domains"/>
    <property type="match status" value="1"/>
</dbReference>
<dbReference type="GO" id="GO:0022857">
    <property type="term" value="F:transmembrane transporter activity"/>
    <property type="evidence" value="ECO:0007669"/>
    <property type="project" value="InterPro"/>
</dbReference>
<evidence type="ECO:0000313" key="10">
    <source>
        <dbReference type="Proteomes" id="UP001049176"/>
    </source>
</evidence>
<evidence type="ECO:0000256" key="7">
    <source>
        <dbReference type="SAM" id="Phobius"/>
    </source>
</evidence>
<evidence type="ECO:0000256" key="4">
    <source>
        <dbReference type="ARBA" id="ARBA00022989"/>
    </source>
</evidence>
<feature type="region of interest" description="Disordered" evidence="6">
    <location>
        <begin position="1"/>
        <end position="25"/>
    </location>
</feature>
<dbReference type="GO" id="GO:0016020">
    <property type="term" value="C:membrane"/>
    <property type="evidence" value="ECO:0007669"/>
    <property type="project" value="UniProtKB-SubCell"/>
</dbReference>
<feature type="transmembrane region" description="Helical" evidence="7">
    <location>
        <begin position="35"/>
        <end position="56"/>
    </location>
</feature>